<reference evidence="2 3" key="1">
    <citation type="submission" date="2018-05" db="EMBL/GenBank/DDBJ databases">
        <title>Pararhodobacter marina sp. nov., isolated from deep-sea water of the Indian Ocean.</title>
        <authorList>
            <person name="Lai Q.Sr."/>
            <person name="Liu X."/>
            <person name="Shao Z."/>
        </authorList>
    </citation>
    <scope>NUCLEOTIDE SEQUENCE [LARGE SCALE GENOMIC DNA]</scope>
    <source>
        <strain evidence="2 3">CIC4N-9</strain>
    </source>
</reference>
<feature type="region of interest" description="Disordered" evidence="1">
    <location>
        <begin position="1"/>
        <end position="116"/>
    </location>
</feature>
<organism evidence="2 3">
    <name type="scientific">Pararhodobacter marinus</name>
    <dbReference type="NCBI Taxonomy" id="2184063"/>
    <lineage>
        <taxon>Bacteria</taxon>
        <taxon>Pseudomonadati</taxon>
        <taxon>Pseudomonadota</taxon>
        <taxon>Alphaproteobacteria</taxon>
        <taxon>Rhodobacterales</taxon>
        <taxon>Paracoccaceae</taxon>
        <taxon>Pararhodobacter</taxon>
    </lineage>
</organism>
<dbReference type="Proteomes" id="UP000244940">
    <property type="component" value="Unassembled WGS sequence"/>
</dbReference>
<evidence type="ECO:0000313" key="3">
    <source>
        <dbReference type="Proteomes" id="UP000244940"/>
    </source>
</evidence>
<dbReference type="OrthoDB" id="7870360at2"/>
<dbReference type="RefSeq" id="WP_109532292.1">
    <property type="nucleotide sequence ID" value="NZ_QEYD01000003.1"/>
</dbReference>
<keyword evidence="3" id="KW-1185">Reference proteome</keyword>
<name>A0A2U2CE24_9RHOB</name>
<accession>A0A2U2CE24</accession>
<evidence type="ECO:0000256" key="1">
    <source>
        <dbReference type="SAM" id="MobiDB-lite"/>
    </source>
</evidence>
<comment type="caution">
    <text evidence="2">The sequence shown here is derived from an EMBL/GenBank/DDBJ whole genome shotgun (WGS) entry which is preliminary data.</text>
</comment>
<feature type="compositionally biased region" description="Basic and acidic residues" evidence="1">
    <location>
        <begin position="81"/>
        <end position="103"/>
    </location>
</feature>
<dbReference type="AlphaFoldDB" id="A0A2U2CE24"/>
<gene>
    <name evidence="2" type="ORF">C4N9_05435</name>
</gene>
<evidence type="ECO:0000313" key="2">
    <source>
        <dbReference type="EMBL" id="PWE30145.1"/>
    </source>
</evidence>
<dbReference type="GeneID" id="94364322"/>
<proteinExistence type="predicted"/>
<feature type="compositionally biased region" description="Basic and acidic residues" evidence="1">
    <location>
        <begin position="1"/>
        <end position="13"/>
    </location>
</feature>
<sequence length="116" mass="13262">MRDEPRDPAAEKARGRKRQRKIAANSSDKAARRHAPRIKAVANRQVRRAGRQALAEAPEDAASQPDGLHTRPRHWGTENAAQRRAERQAERAWLDDNPVEGRKGRGRAQHRPWQQE</sequence>
<dbReference type="EMBL" id="QEYD01000003">
    <property type="protein sequence ID" value="PWE30145.1"/>
    <property type="molecule type" value="Genomic_DNA"/>
</dbReference>
<protein>
    <submittedName>
        <fullName evidence="2">Uncharacterized protein</fullName>
    </submittedName>
</protein>